<dbReference type="RefSeq" id="WP_386197093.1">
    <property type="nucleotide sequence ID" value="NZ_JBHSBC010000066.1"/>
</dbReference>
<comment type="caution">
    <text evidence="1">The sequence shown here is derived from an EMBL/GenBank/DDBJ whole genome shotgun (WGS) entry which is preliminary data.</text>
</comment>
<dbReference type="Proteomes" id="UP001595698">
    <property type="component" value="Unassembled WGS sequence"/>
</dbReference>
<keyword evidence="2" id="KW-1185">Reference proteome</keyword>
<organism evidence="1 2">
    <name type="scientific">Streptosporangium jomthongense</name>
    <dbReference type="NCBI Taxonomy" id="1193683"/>
    <lineage>
        <taxon>Bacteria</taxon>
        <taxon>Bacillati</taxon>
        <taxon>Actinomycetota</taxon>
        <taxon>Actinomycetes</taxon>
        <taxon>Streptosporangiales</taxon>
        <taxon>Streptosporangiaceae</taxon>
        <taxon>Streptosporangium</taxon>
    </lineage>
</organism>
<sequence length="176" mass="19127">MPPVGPNSWTNGPRSLPYFPTKEALVLAPLEEHVDEPARVVRGRAAGESAVRALRRHFLAALAARDAATGLSDDPQVLAVQRLTHSAPALLQHLHHFLARGQELLAEELATQDGRADPIARVAAAQMLGTRNALMSENIRRLLEGETADAVYPDAVVNAEQAFHLLEHGLGDYRTR</sequence>
<reference evidence="2" key="1">
    <citation type="journal article" date="2019" name="Int. J. Syst. Evol. Microbiol.">
        <title>The Global Catalogue of Microorganisms (GCM) 10K type strain sequencing project: providing services to taxonomists for standard genome sequencing and annotation.</title>
        <authorList>
            <consortium name="The Broad Institute Genomics Platform"/>
            <consortium name="The Broad Institute Genome Sequencing Center for Infectious Disease"/>
            <person name="Wu L."/>
            <person name="Ma J."/>
        </authorList>
    </citation>
    <scope>NUCLEOTIDE SEQUENCE [LARGE SCALE GENOMIC DNA]</scope>
    <source>
        <strain evidence="2">TBRC 7912</strain>
    </source>
</reference>
<proteinExistence type="predicted"/>
<evidence type="ECO:0000313" key="1">
    <source>
        <dbReference type="EMBL" id="MFC3986732.1"/>
    </source>
</evidence>
<name>A0ABV8FDG8_9ACTN</name>
<accession>A0ABV8FDG8</accession>
<dbReference type="EMBL" id="JBHSBC010000066">
    <property type="protein sequence ID" value="MFC3986732.1"/>
    <property type="molecule type" value="Genomic_DNA"/>
</dbReference>
<gene>
    <name evidence="1" type="ORF">ACFOYY_41845</name>
</gene>
<protein>
    <submittedName>
        <fullName evidence="1">TetR/AcrR family transcriptional regulator</fullName>
    </submittedName>
</protein>
<dbReference type="Gene3D" id="1.10.357.10">
    <property type="entry name" value="Tetracycline Repressor, domain 2"/>
    <property type="match status" value="1"/>
</dbReference>
<evidence type="ECO:0000313" key="2">
    <source>
        <dbReference type="Proteomes" id="UP001595698"/>
    </source>
</evidence>